<dbReference type="RefSeq" id="WP_408905474.1">
    <property type="nucleotide sequence ID" value="NZ_JAROCE010000002.1"/>
</dbReference>
<dbReference type="GO" id="GO:0008168">
    <property type="term" value="F:methyltransferase activity"/>
    <property type="evidence" value="ECO:0007669"/>
    <property type="project" value="UniProtKB-KW"/>
</dbReference>
<evidence type="ECO:0000313" key="3">
    <source>
        <dbReference type="EMBL" id="MFM2720554.1"/>
    </source>
</evidence>
<dbReference type="InterPro" id="IPR029063">
    <property type="entry name" value="SAM-dependent_MTases_sf"/>
</dbReference>
<organism evidence="3 4">
    <name type="scientific">Microbacterium mcarthurae</name>
    <dbReference type="NCBI Taxonomy" id="3035918"/>
    <lineage>
        <taxon>Bacteria</taxon>
        <taxon>Bacillati</taxon>
        <taxon>Actinomycetota</taxon>
        <taxon>Actinomycetes</taxon>
        <taxon>Micrococcales</taxon>
        <taxon>Microbacteriaceae</taxon>
        <taxon>Microbacterium</taxon>
    </lineage>
</organism>
<comment type="caution">
    <text evidence="3">The sequence shown here is derived from an EMBL/GenBank/DDBJ whole genome shotgun (WGS) entry which is preliminary data.</text>
</comment>
<feature type="domain" description="Methyltransferase" evidence="2">
    <location>
        <begin position="44"/>
        <end position="134"/>
    </location>
</feature>
<evidence type="ECO:0000313" key="4">
    <source>
        <dbReference type="Proteomes" id="UP001630303"/>
    </source>
</evidence>
<name>A0ABW9GGC0_9MICO</name>
<evidence type="ECO:0000256" key="1">
    <source>
        <dbReference type="ARBA" id="ARBA00022679"/>
    </source>
</evidence>
<accession>A0ABW9GGC0</accession>
<evidence type="ECO:0000259" key="2">
    <source>
        <dbReference type="Pfam" id="PF13649"/>
    </source>
</evidence>
<proteinExistence type="predicted"/>
<keyword evidence="4" id="KW-1185">Reference proteome</keyword>
<dbReference type="Proteomes" id="UP001630303">
    <property type="component" value="Unassembled WGS sequence"/>
</dbReference>
<dbReference type="Pfam" id="PF13649">
    <property type="entry name" value="Methyltransf_25"/>
    <property type="match status" value="1"/>
</dbReference>
<keyword evidence="1" id="KW-0808">Transferase</keyword>
<reference evidence="3 4" key="1">
    <citation type="submission" date="2023-03" db="EMBL/GenBank/DDBJ databases">
        <title>MT1 and MT2 Draft Genomes of Novel Species.</title>
        <authorList>
            <person name="Venkateswaran K."/>
        </authorList>
    </citation>
    <scope>NUCLEOTIDE SEQUENCE [LARGE SCALE GENOMIC DNA]</scope>
    <source>
        <strain evidence="3 4">IF8SW-P5</strain>
    </source>
</reference>
<protein>
    <submittedName>
        <fullName evidence="3">Class I SAM-dependent methyltransferase</fullName>
    </submittedName>
</protein>
<sequence>MTDVTAAYSSRAAEYAQRIGTMDAVHPVDREIVESWARSVSGRIVDAGCGPGHWTRHLFDLGVEVRGIDRVPEFIEHARSTYPAVPFAVGSIEAIDEPDRSLGGILSWFSTIHYSPADIAAPLAEFRRTLRVDGTLLLGHFDSDGAIEPFDHAVVRAYRWPVEEVAAVLERAGFTIADVHRRADPGQRPVAAVLCRNGGASAEG</sequence>
<gene>
    <name evidence="3" type="ORF">P5G46_08555</name>
</gene>
<dbReference type="Gene3D" id="3.40.50.150">
    <property type="entry name" value="Vaccinia Virus protein VP39"/>
    <property type="match status" value="1"/>
</dbReference>
<dbReference type="EMBL" id="JAROCE010000002">
    <property type="protein sequence ID" value="MFM2720554.1"/>
    <property type="molecule type" value="Genomic_DNA"/>
</dbReference>
<keyword evidence="3" id="KW-0489">Methyltransferase</keyword>
<dbReference type="CDD" id="cd02440">
    <property type="entry name" value="AdoMet_MTases"/>
    <property type="match status" value="1"/>
</dbReference>
<dbReference type="InterPro" id="IPR041698">
    <property type="entry name" value="Methyltransf_25"/>
</dbReference>
<dbReference type="SUPFAM" id="SSF53335">
    <property type="entry name" value="S-adenosyl-L-methionine-dependent methyltransferases"/>
    <property type="match status" value="1"/>
</dbReference>
<dbReference type="GO" id="GO:0032259">
    <property type="term" value="P:methylation"/>
    <property type="evidence" value="ECO:0007669"/>
    <property type="project" value="UniProtKB-KW"/>
</dbReference>
<dbReference type="PANTHER" id="PTHR43861">
    <property type="entry name" value="TRANS-ACONITATE 2-METHYLTRANSFERASE-RELATED"/>
    <property type="match status" value="1"/>
</dbReference>